<dbReference type="Pfam" id="PF01544">
    <property type="entry name" value="CorA"/>
    <property type="match status" value="1"/>
</dbReference>
<accession>A0A3A3A0T7</accession>
<feature type="transmembrane region" description="Helical" evidence="5">
    <location>
        <begin position="317"/>
        <end position="336"/>
    </location>
</feature>
<evidence type="ECO:0000313" key="7">
    <source>
        <dbReference type="EMBL" id="RJE22931.1"/>
    </source>
</evidence>
<dbReference type="Gene3D" id="1.20.58.340">
    <property type="entry name" value="Magnesium transport protein CorA, transmembrane region"/>
    <property type="match status" value="1"/>
</dbReference>
<gene>
    <name evidence="7" type="ORF">PHISCL_04740</name>
</gene>
<dbReference type="InterPro" id="IPR002523">
    <property type="entry name" value="MgTranspt_CorA/ZnTranspt_ZntB"/>
</dbReference>
<dbReference type="Pfam" id="PF26616">
    <property type="entry name" value="CorA-like"/>
    <property type="match status" value="1"/>
</dbReference>
<dbReference type="Proteomes" id="UP000266188">
    <property type="component" value="Unassembled WGS sequence"/>
</dbReference>
<evidence type="ECO:0000256" key="1">
    <source>
        <dbReference type="ARBA" id="ARBA00004141"/>
    </source>
</evidence>
<keyword evidence="8" id="KW-1185">Reference proteome</keyword>
<keyword evidence="3 5" id="KW-1133">Transmembrane helix</keyword>
<evidence type="ECO:0000259" key="6">
    <source>
        <dbReference type="Pfam" id="PF26616"/>
    </source>
</evidence>
<evidence type="ECO:0000256" key="5">
    <source>
        <dbReference type="SAM" id="Phobius"/>
    </source>
</evidence>
<dbReference type="EMBL" id="MVGC01000144">
    <property type="protein sequence ID" value="RJE22931.1"/>
    <property type="molecule type" value="Genomic_DNA"/>
</dbReference>
<keyword evidence="4 5" id="KW-0472">Membrane</keyword>
<dbReference type="InterPro" id="IPR045863">
    <property type="entry name" value="CorA_TM1_TM2"/>
</dbReference>
<evidence type="ECO:0000256" key="2">
    <source>
        <dbReference type="ARBA" id="ARBA00022692"/>
    </source>
</evidence>
<protein>
    <recommendedName>
        <fullName evidence="6">CorA-like transporter domain-containing protein</fullName>
    </recommendedName>
</protein>
<evidence type="ECO:0000256" key="3">
    <source>
        <dbReference type="ARBA" id="ARBA00022989"/>
    </source>
</evidence>
<comment type="subcellular location">
    <subcellularLocation>
        <location evidence="1">Membrane</location>
        <topology evidence="1">Multi-pass membrane protein</topology>
    </subcellularLocation>
</comment>
<dbReference type="InterPro" id="IPR058257">
    <property type="entry name" value="CorA-like_dom"/>
</dbReference>
<reference evidence="8" key="1">
    <citation type="submission" date="2017-02" db="EMBL/GenBank/DDBJ databases">
        <authorList>
            <person name="Tafer H."/>
            <person name="Lopandic K."/>
        </authorList>
    </citation>
    <scope>NUCLEOTIDE SEQUENCE [LARGE SCALE GENOMIC DNA]</scope>
    <source>
        <strain evidence="8">CBS 366.77</strain>
    </source>
</reference>
<dbReference type="SUPFAM" id="SSF144083">
    <property type="entry name" value="Magnesium transport protein CorA, transmembrane region"/>
    <property type="match status" value="1"/>
</dbReference>
<proteinExistence type="predicted"/>
<dbReference type="GO" id="GO:0046873">
    <property type="term" value="F:metal ion transmembrane transporter activity"/>
    <property type="evidence" value="ECO:0007669"/>
    <property type="project" value="InterPro"/>
</dbReference>
<keyword evidence="2 5" id="KW-0812">Transmembrane</keyword>
<feature type="domain" description="CorA-like transporter" evidence="6">
    <location>
        <begin position="42"/>
        <end position="140"/>
    </location>
</feature>
<organism evidence="7 8">
    <name type="scientific">Aspergillus sclerotialis</name>
    <dbReference type="NCBI Taxonomy" id="2070753"/>
    <lineage>
        <taxon>Eukaryota</taxon>
        <taxon>Fungi</taxon>
        <taxon>Dikarya</taxon>
        <taxon>Ascomycota</taxon>
        <taxon>Pezizomycotina</taxon>
        <taxon>Eurotiomycetes</taxon>
        <taxon>Eurotiomycetidae</taxon>
        <taxon>Eurotiales</taxon>
        <taxon>Aspergillaceae</taxon>
        <taxon>Aspergillus</taxon>
        <taxon>Aspergillus subgen. Polypaecilum</taxon>
    </lineage>
</organism>
<evidence type="ECO:0000256" key="4">
    <source>
        <dbReference type="ARBA" id="ARBA00023136"/>
    </source>
</evidence>
<sequence>MNLTKASPEFLDIVSCFYKRSTALEEAFCNGPFFKCNAEGMEIAYIFKYAFYKGDIDGKDPWSIRQTGVYQKYNFATKSSTWIFLHPAKQSAFQTRLEEMLTSSEECSRIRDHLFFLHNIFISTSFPHWRDFMAYYEARLLTQHKIIMGSSLNEPLRINHQTLNTVIFIENRFLTLRTVLHSVRKAFETIHKANDALCDADIFPLSEREGTRQLFDNYINQADEYTQNVSFLHTRAGRTAQLIADTLSFKNALTAQEQSRYMLSLTSSTVEDSTTVRTITIVTLIFLPSTFMATVLGMNGFFEMDPQNHNLVVSPQFWIFVVCAIPLTLLTVFCWWMRRKKQERPQDEKAISMV</sequence>
<feature type="transmembrane region" description="Helical" evidence="5">
    <location>
        <begin position="278"/>
        <end position="297"/>
    </location>
</feature>
<dbReference type="STRING" id="2070753.A0A3A3A0T7"/>
<name>A0A3A3A0T7_9EURO</name>
<dbReference type="AlphaFoldDB" id="A0A3A3A0T7"/>
<dbReference type="GO" id="GO:0016020">
    <property type="term" value="C:membrane"/>
    <property type="evidence" value="ECO:0007669"/>
    <property type="project" value="UniProtKB-SubCell"/>
</dbReference>
<evidence type="ECO:0000313" key="8">
    <source>
        <dbReference type="Proteomes" id="UP000266188"/>
    </source>
</evidence>
<dbReference type="OrthoDB" id="5396681at2759"/>
<comment type="caution">
    <text evidence="7">The sequence shown here is derived from an EMBL/GenBank/DDBJ whole genome shotgun (WGS) entry which is preliminary data.</text>
</comment>